<reference evidence="2 3" key="1">
    <citation type="submission" date="2020-09" db="EMBL/GenBank/DDBJ databases">
        <title>Genome seq and assembly of Chryseobacterium sp.</title>
        <authorList>
            <person name="Chhetri G."/>
        </authorList>
    </citation>
    <scope>NUCLEOTIDE SEQUENCE [LARGE SCALE GENOMIC DNA]</scope>
    <source>
        <strain evidence="2 3">GCR10</strain>
    </source>
</reference>
<organism evidence="2 3">
    <name type="scientific">Chryseobacterium caseinilyticum</name>
    <dbReference type="NCBI Taxonomy" id="2771428"/>
    <lineage>
        <taxon>Bacteria</taxon>
        <taxon>Pseudomonadati</taxon>
        <taxon>Bacteroidota</taxon>
        <taxon>Flavobacteriia</taxon>
        <taxon>Flavobacteriales</taxon>
        <taxon>Weeksellaceae</taxon>
        <taxon>Chryseobacterium group</taxon>
        <taxon>Chryseobacterium</taxon>
    </lineage>
</organism>
<dbReference type="EMBL" id="JACYFS010000008">
    <property type="protein sequence ID" value="MBD8084348.1"/>
    <property type="molecule type" value="Genomic_DNA"/>
</dbReference>
<dbReference type="RefSeq" id="WP_191738123.1">
    <property type="nucleotide sequence ID" value="NZ_JACYFS010000008.1"/>
</dbReference>
<name>A0ABR8ZGB1_9FLAO</name>
<proteinExistence type="predicted"/>
<keyword evidence="3" id="KW-1185">Reference proteome</keyword>
<evidence type="ECO:0000313" key="3">
    <source>
        <dbReference type="Proteomes" id="UP000637299"/>
    </source>
</evidence>
<feature type="chain" id="PRO_5047171323" description="Tetratricopeptide repeat protein" evidence="1">
    <location>
        <begin position="20"/>
        <end position="199"/>
    </location>
</feature>
<evidence type="ECO:0000313" key="2">
    <source>
        <dbReference type="EMBL" id="MBD8084348.1"/>
    </source>
</evidence>
<evidence type="ECO:0000256" key="1">
    <source>
        <dbReference type="SAM" id="SignalP"/>
    </source>
</evidence>
<feature type="signal peptide" evidence="1">
    <location>
        <begin position="1"/>
        <end position="19"/>
    </location>
</feature>
<dbReference type="Proteomes" id="UP000637299">
    <property type="component" value="Unassembled WGS sequence"/>
</dbReference>
<protein>
    <recommendedName>
        <fullName evidence="4">Tetratricopeptide repeat protein</fullName>
    </recommendedName>
</protein>
<comment type="caution">
    <text evidence="2">The sequence shown here is derived from an EMBL/GenBank/DDBJ whole genome shotgun (WGS) entry which is preliminary data.</text>
</comment>
<accession>A0ABR8ZGB1</accession>
<keyword evidence="1" id="KW-0732">Signal</keyword>
<evidence type="ECO:0008006" key="4">
    <source>
        <dbReference type="Google" id="ProtNLM"/>
    </source>
</evidence>
<sequence>MNKFLLILYIFAASIVVSAQNTTGKKSENEIALINAAKNASEYETLFAKFSKSTSIERWQAHYYSAVVQYLKTESLIKKSTPQSLFESNALALKYAGSIIDSQPDNADVKILVGLARLQRIQLNNSPDVQKDKELIIKIISEAEALSPDNPRLTVLKAGMAAKFSDLNLNSAQLYAKAAKDFETETAPNWGKQLLSLTK</sequence>
<gene>
    <name evidence="2" type="ORF">IC610_18225</name>
</gene>